<comment type="caution">
    <text evidence="2">The sequence shown here is derived from an EMBL/GenBank/DDBJ whole genome shotgun (WGS) entry which is preliminary data.</text>
</comment>
<dbReference type="AlphaFoldDB" id="A0A2G8K2V4"/>
<dbReference type="InterPro" id="IPR014716">
    <property type="entry name" value="Fibrinogen_a/b/g_C_1"/>
</dbReference>
<evidence type="ECO:0000313" key="3">
    <source>
        <dbReference type="Proteomes" id="UP000230750"/>
    </source>
</evidence>
<dbReference type="PANTHER" id="PTHR19143">
    <property type="entry name" value="FIBRINOGEN/TENASCIN/ANGIOPOEITIN"/>
    <property type="match status" value="1"/>
</dbReference>
<dbReference type="InterPro" id="IPR002181">
    <property type="entry name" value="Fibrinogen_a/b/g_C_dom"/>
</dbReference>
<proteinExistence type="predicted"/>
<name>A0A2G8K2V4_STIJA</name>
<dbReference type="OrthoDB" id="7735550at2759"/>
<dbReference type="PANTHER" id="PTHR19143:SF458">
    <property type="entry name" value="FIBRINOGEN C-TERMINAL DOMAIN-CONTAINING PROTEIN-RELATED"/>
    <property type="match status" value="1"/>
</dbReference>
<dbReference type="InterPro" id="IPR036056">
    <property type="entry name" value="Fibrinogen-like_C"/>
</dbReference>
<keyword evidence="3" id="KW-1185">Reference proteome</keyword>
<dbReference type="Pfam" id="PF00147">
    <property type="entry name" value="Fibrinogen_C"/>
    <property type="match status" value="1"/>
</dbReference>
<gene>
    <name evidence="2" type="ORF">BSL78_20820</name>
</gene>
<protein>
    <submittedName>
        <fullName evidence="2">Putative ryncolin-1-like</fullName>
    </submittedName>
</protein>
<dbReference type="PROSITE" id="PS51406">
    <property type="entry name" value="FIBRINOGEN_C_2"/>
    <property type="match status" value="1"/>
</dbReference>
<dbReference type="Gene3D" id="3.90.215.10">
    <property type="entry name" value="Gamma Fibrinogen, chain A, domain 1"/>
    <property type="match status" value="1"/>
</dbReference>
<sequence length="97" mass="11318">MQQIGLNRQVFQRRSTAAVDFYRDWSEYKNGFGNPSQDHWLGNKYIYSITNQKTYQLRIDLRNSRSSSYYALYSSFSISDESDKYRLSIGSFSGTVG</sequence>
<evidence type="ECO:0000313" key="2">
    <source>
        <dbReference type="EMBL" id="PIK42337.1"/>
    </source>
</evidence>
<dbReference type="STRING" id="307972.A0A2G8K2V4"/>
<dbReference type="GO" id="GO:0005615">
    <property type="term" value="C:extracellular space"/>
    <property type="evidence" value="ECO:0007669"/>
    <property type="project" value="TreeGrafter"/>
</dbReference>
<dbReference type="EMBL" id="MRZV01000942">
    <property type="protein sequence ID" value="PIK42337.1"/>
    <property type="molecule type" value="Genomic_DNA"/>
</dbReference>
<dbReference type="Proteomes" id="UP000230750">
    <property type="component" value="Unassembled WGS sequence"/>
</dbReference>
<organism evidence="2 3">
    <name type="scientific">Stichopus japonicus</name>
    <name type="common">Sea cucumber</name>
    <dbReference type="NCBI Taxonomy" id="307972"/>
    <lineage>
        <taxon>Eukaryota</taxon>
        <taxon>Metazoa</taxon>
        <taxon>Echinodermata</taxon>
        <taxon>Eleutherozoa</taxon>
        <taxon>Echinozoa</taxon>
        <taxon>Holothuroidea</taxon>
        <taxon>Aspidochirotacea</taxon>
        <taxon>Aspidochirotida</taxon>
        <taxon>Stichopodidae</taxon>
        <taxon>Apostichopus</taxon>
    </lineage>
</organism>
<accession>A0A2G8K2V4</accession>
<dbReference type="InterPro" id="IPR050373">
    <property type="entry name" value="Fibrinogen_C-term_domain"/>
</dbReference>
<dbReference type="SUPFAM" id="SSF56496">
    <property type="entry name" value="Fibrinogen C-terminal domain-like"/>
    <property type="match status" value="1"/>
</dbReference>
<reference evidence="2 3" key="1">
    <citation type="journal article" date="2017" name="PLoS Biol.">
        <title>The sea cucumber genome provides insights into morphological evolution and visceral regeneration.</title>
        <authorList>
            <person name="Zhang X."/>
            <person name="Sun L."/>
            <person name="Yuan J."/>
            <person name="Sun Y."/>
            <person name="Gao Y."/>
            <person name="Zhang L."/>
            <person name="Li S."/>
            <person name="Dai H."/>
            <person name="Hamel J.F."/>
            <person name="Liu C."/>
            <person name="Yu Y."/>
            <person name="Liu S."/>
            <person name="Lin W."/>
            <person name="Guo K."/>
            <person name="Jin S."/>
            <person name="Xu P."/>
            <person name="Storey K.B."/>
            <person name="Huan P."/>
            <person name="Zhang T."/>
            <person name="Zhou Y."/>
            <person name="Zhang J."/>
            <person name="Lin C."/>
            <person name="Li X."/>
            <person name="Xing L."/>
            <person name="Huo D."/>
            <person name="Sun M."/>
            <person name="Wang L."/>
            <person name="Mercier A."/>
            <person name="Li F."/>
            <person name="Yang H."/>
            <person name="Xiang J."/>
        </authorList>
    </citation>
    <scope>NUCLEOTIDE SEQUENCE [LARGE SCALE GENOMIC DNA]</scope>
    <source>
        <strain evidence="2">Shaxun</strain>
        <tissue evidence="2">Muscle</tissue>
    </source>
</reference>
<evidence type="ECO:0000259" key="1">
    <source>
        <dbReference type="PROSITE" id="PS51406"/>
    </source>
</evidence>
<dbReference type="SMART" id="SM00186">
    <property type="entry name" value="FBG"/>
    <property type="match status" value="1"/>
</dbReference>
<feature type="domain" description="Fibrinogen C-terminal" evidence="1">
    <location>
        <begin position="1"/>
        <end position="97"/>
    </location>
</feature>